<dbReference type="AlphaFoldDB" id="A0A3R9PTJ1"/>
<gene>
    <name evidence="3" type="ORF">EDE15_3123</name>
</gene>
<dbReference type="InterPro" id="IPR034660">
    <property type="entry name" value="DinB/YfiT-like"/>
</dbReference>
<evidence type="ECO:0000313" key="4">
    <source>
        <dbReference type="Proteomes" id="UP000269669"/>
    </source>
</evidence>
<feature type="chain" id="PRO_5018558705" evidence="1">
    <location>
        <begin position="19"/>
        <end position="180"/>
    </location>
</feature>
<sequence>MKPIALAFLLSLTMQVYAQDPPPPKTPPTLRSILLDQLHTTHDKEDWFVPVNIAVQGLTADQAKWTPGPGNHSVGQLANHLLFWNTEALTRFKGEKPPKFSGNNDETFNNFDAAQWATTVQQLDKVLTEWEKAIEAADDKKLELWAPTIARIGTHNAYHTGQIIYVRKLQGVWDPAKGVK</sequence>
<feature type="domain" description="DinB-like" evidence="2">
    <location>
        <begin position="54"/>
        <end position="161"/>
    </location>
</feature>
<comment type="caution">
    <text evidence="3">The sequence shown here is derived from an EMBL/GenBank/DDBJ whole genome shotgun (WGS) entry which is preliminary data.</text>
</comment>
<dbReference type="SUPFAM" id="SSF109854">
    <property type="entry name" value="DinB/YfiT-like putative metalloenzymes"/>
    <property type="match status" value="1"/>
</dbReference>
<organism evidence="3 4">
    <name type="scientific">Edaphobacter aggregans</name>
    <dbReference type="NCBI Taxonomy" id="570835"/>
    <lineage>
        <taxon>Bacteria</taxon>
        <taxon>Pseudomonadati</taxon>
        <taxon>Acidobacteriota</taxon>
        <taxon>Terriglobia</taxon>
        <taxon>Terriglobales</taxon>
        <taxon>Acidobacteriaceae</taxon>
        <taxon>Edaphobacter</taxon>
    </lineage>
</organism>
<dbReference type="OrthoDB" id="9798830at2"/>
<dbReference type="Gene3D" id="1.20.120.450">
    <property type="entry name" value="dinb family like domain"/>
    <property type="match status" value="1"/>
</dbReference>
<keyword evidence="4" id="KW-1185">Reference proteome</keyword>
<keyword evidence="1" id="KW-0732">Signal</keyword>
<protein>
    <submittedName>
        <fullName evidence="3">DinB family protein</fullName>
    </submittedName>
</protein>
<dbReference type="Proteomes" id="UP000269669">
    <property type="component" value="Unassembled WGS sequence"/>
</dbReference>
<evidence type="ECO:0000313" key="3">
    <source>
        <dbReference type="EMBL" id="RSL17588.1"/>
    </source>
</evidence>
<feature type="signal peptide" evidence="1">
    <location>
        <begin position="1"/>
        <end position="18"/>
    </location>
</feature>
<proteinExistence type="predicted"/>
<dbReference type="RefSeq" id="WP_125486063.1">
    <property type="nucleotide sequence ID" value="NZ_RSDW01000001.1"/>
</dbReference>
<dbReference type="InterPro" id="IPR024775">
    <property type="entry name" value="DinB-like"/>
</dbReference>
<dbReference type="Pfam" id="PF12867">
    <property type="entry name" value="DinB_2"/>
    <property type="match status" value="1"/>
</dbReference>
<reference evidence="3 4" key="1">
    <citation type="submission" date="2018-12" db="EMBL/GenBank/DDBJ databases">
        <title>Sequencing of bacterial isolates from soil warming experiment in Harvard Forest, Massachusetts, USA.</title>
        <authorList>
            <person name="Deangelis K."/>
        </authorList>
    </citation>
    <scope>NUCLEOTIDE SEQUENCE [LARGE SCALE GENOMIC DNA]</scope>
    <source>
        <strain evidence="3 4">EB153</strain>
    </source>
</reference>
<evidence type="ECO:0000259" key="2">
    <source>
        <dbReference type="Pfam" id="PF12867"/>
    </source>
</evidence>
<dbReference type="EMBL" id="RSDW01000001">
    <property type="protein sequence ID" value="RSL17588.1"/>
    <property type="molecule type" value="Genomic_DNA"/>
</dbReference>
<accession>A0A3R9PTJ1</accession>
<name>A0A3R9PTJ1_9BACT</name>
<evidence type="ECO:0000256" key="1">
    <source>
        <dbReference type="SAM" id="SignalP"/>
    </source>
</evidence>